<evidence type="ECO:0000313" key="6">
    <source>
        <dbReference type="Proteomes" id="UP000504635"/>
    </source>
</evidence>
<evidence type="ECO:0000256" key="4">
    <source>
        <dbReference type="PROSITE-ProRule" id="PRU00146"/>
    </source>
</evidence>
<proteinExistence type="predicted"/>
<dbReference type="Gene3D" id="3.30.40.10">
    <property type="entry name" value="Zinc/RING finger domain, C3HC4 (zinc finger)"/>
    <property type="match status" value="1"/>
</dbReference>
<dbReference type="RefSeq" id="XP_030767212.1">
    <property type="nucleotide sequence ID" value="XM_030911352.1"/>
</dbReference>
<evidence type="ECO:0000313" key="7">
    <source>
        <dbReference type="RefSeq" id="XP_030767212.1"/>
    </source>
</evidence>
<organism evidence="6 7">
    <name type="scientific">Sitophilus oryzae</name>
    <name type="common">Rice weevil</name>
    <name type="synonym">Curculio oryzae</name>
    <dbReference type="NCBI Taxonomy" id="7048"/>
    <lineage>
        <taxon>Eukaryota</taxon>
        <taxon>Metazoa</taxon>
        <taxon>Ecdysozoa</taxon>
        <taxon>Arthropoda</taxon>
        <taxon>Hexapoda</taxon>
        <taxon>Insecta</taxon>
        <taxon>Pterygota</taxon>
        <taxon>Neoptera</taxon>
        <taxon>Endopterygota</taxon>
        <taxon>Coleoptera</taxon>
        <taxon>Polyphaga</taxon>
        <taxon>Cucujiformia</taxon>
        <taxon>Curculionidae</taxon>
        <taxon>Dryophthorinae</taxon>
        <taxon>Sitophilus</taxon>
    </lineage>
</organism>
<feature type="domain" description="PHD-type" evidence="5">
    <location>
        <begin position="76"/>
        <end position="124"/>
    </location>
</feature>
<keyword evidence="2 4" id="KW-0863">Zinc-finger</keyword>
<dbReference type="OrthoDB" id="6780991at2759"/>
<dbReference type="InParanoid" id="A0A6J2YV99"/>
<dbReference type="GeneID" id="115890978"/>
<reference evidence="7" key="1">
    <citation type="submission" date="2025-08" db="UniProtKB">
        <authorList>
            <consortium name="RefSeq"/>
        </authorList>
    </citation>
    <scope>IDENTIFICATION</scope>
    <source>
        <tissue evidence="7">Gonads</tissue>
    </source>
</reference>
<dbReference type="InterPro" id="IPR019787">
    <property type="entry name" value="Znf_PHD-finger"/>
</dbReference>
<protein>
    <submittedName>
        <fullName evidence="7">PHD finger protein ALFIN-LIKE 7-like</fullName>
    </submittedName>
</protein>
<dbReference type="InterPro" id="IPR013083">
    <property type="entry name" value="Znf_RING/FYVE/PHD"/>
</dbReference>
<keyword evidence="3" id="KW-0862">Zinc</keyword>
<sequence length="124" mass="14435">MKEKRRDKRQKSEANIVLKKRKLSTTLQSKKINKKPKHIRNVKFADDDTEPESYSESELCVDDDLDDVDPFPTHEDDICLICGEFGRDNEVWCHCNSCSKWAHAACMRSSGKEKEKIYLCDFCC</sequence>
<dbReference type="KEGG" id="soy:115890978"/>
<dbReference type="AlphaFoldDB" id="A0A6J2YV99"/>
<keyword evidence="1" id="KW-0479">Metal-binding</keyword>
<dbReference type="SUPFAM" id="SSF57903">
    <property type="entry name" value="FYVE/PHD zinc finger"/>
    <property type="match status" value="1"/>
</dbReference>
<name>A0A6J2YV99_SITOR</name>
<evidence type="ECO:0000256" key="3">
    <source>
        <dbReference type="ARBA" id="ARBA00022833"/>
    </source>
</evidence>
<dbReference type="InterPro" id="IPR011011">
    <property type="entry name" value="Znf_FYVE_PHD"/>
</dbReference>
<evidence type="ECO:0000259" key="5">
    <source>
        <dbReference type="PROSITE" id="PS50016"/>
    </source>
</evidence>
<dbReference type="PROSITE" id="PS50016">
    <property type="entry name" value="ZF_PHD_2"/>
    <property type="match status" value="1"/>
</dbReference>
<evidence type="ECO:0000256" key="2">
    <source>
        <dbReference type="ARBA" id="ARBA00022771"/>
    </source>
</evidence>
<accession>A0A6J2YV99</accession>
<dbReference type="GO" id="GO:0008270">
    <property type="term" value="F:zinc ion binding"/>
    <property type="evidence" value="ECO:0007669"/>
    <property type="project" value="UniProtKB-KW"/>
</dbReference>
<dbReference type="Proteomes" id="UP000504635">
    <property type="component" value="Unplaced"/>
</dbReference>
<keyword evidence="6" id="KW-1185">Reference proteome</keyword>
<evidence type="ECO:0000256" key="1">
    <source>
        <dbReference type="ARBA" id="ARBA00022723"/>
    </source>
</evidence>
<gene>
    <name evidence="7" type="primary">LOC115890978</name>
</gene>